<protein>
    <submittedName>
        <fullName evidence="3">Lantibiotic dehydratase</fullName>
    </submittedName>
</protein>
<dbReference type="EMBL" id="JBHMCF010000037">
    <property type="protein sequence ID" value="MFB9474065.1"/>
    <property type="molecule type" value="Genomic_DNA"/>
</dbReference>
<dbReference type="Proteomes" id="UP001589568">
    <property type="component" value="Unassembled WGS sequence"/>
</dbReference>
<evidence type="ECO:0000313" key="3">
    <source>
        <dbReference type="EMBL" id="MFB9474065.1"/>
    </source>
</evidence>
<feature type="domain" description="Thiopeptide-type bacteriocin biosynthesis" evidence="2">
    <location>
        <begin position="792"/>
        <end position="1049"/>
    </location>
</feature>
<name>A0ABV5NUQ3_9ACTN</name>
<proteinExistence type="predicted"/>
<evidence type="ECO:0000259" key="1">
    <source>
        <dbReference type="Pfam" id="PF04738"/>
    </source>
</evidence>
<comment type="caution">
    <text evidence="3">The sequence shown here is derived from an EMBL/GenBank/DDBJ whole genome shotgun (WGS) entry which is preliminary data.</text>
</comment>
<dbReference type="InterPro" id="IPR006827">
    <property type="entry name" value="Lant_deHydtase_N"/>
</dbReference>
<accession>A0ABV5NUQ3</accession>
<reference evidence="3 4" key="1">
    <citation type="submission" date="2024-09" db="EMBL/GenBank/DDBJ databases">
        <authorList>
            <person name="Sun Q."/>
            <person name="Mori K."/>
        </authorList>
    </citation>
    <scope>NUCLEOTIDE SEQUENCE [LARGE SCALE GENOMIC DNA]</scope>
    <source>
        <strain evidence="3 4">JCM 3324</strain>
    </source>
</reference>
<gene>
    <name evidence="3" type="ORF">ACFFR3_31600</name>
</gene>
<evidence type="ECO:0000259" key="2">
    <source>
        <dbReference type="Pfam" id="PF14028"/>
    </source>
</evidence>
<dbReference type="InterPro" id="IPR023809">
    <property type="entry name" value="Thiopep_bacteriocin_synth_dom"/>
</dbReference>
<evidence type="ECO:0000313" key="4">
    <source>
        <dbReference type="Proteomes" id="UP001589568"/>
    </source>
</evidence>
<dbReference type="Pfam" id="PF14028">
    <property type="entry name" value="Lant_dehydr_C"/>
    <property type="match status" value="1"/>
</dbReference>
<sequence length="1066" mass="116959">MPARKDHERNPATEFSPACFFMLRAPVLPAQTFLGLTGGQDGADDRRDATHRRLWELARRPRVRQALHAASRSLLDELTRVEEAGGPGRATGPAKKKADRAFAALLRYLTRMSTRPTPYGLFSAVSMGRFGPAATAALAADPVRLTRTRADAGWLAAVIEQLDKDDTVRDDLPVRTNALLSRLADRAVLTEWTGTTTRGKQTNLRITPPAEAALRLAGDEMRYGDLVAELLQRFPGAGETRIRRLVGQLWELGVLTSALTPPLTEPLPELHLVKRLTGPAAFAPVADGLRRVRALADAVDEARGLADVAEVERLTACQRAMTPGFDGTTYQVDTALATTDRGLPAQVADAVAEAGELLMRLGGARRRPAHIAAYHRAFLERYGADAEIPLVEVLSPELGLDAPNGYGAPARMVPLPSPAEEGDPARDRTLADLISGALRHDRLDVELTDGLLDALTAGPHDAARSRPAPSVDVYFSIAAPSRQAIDEGRWRLVLSPTAFQGLQSFGRFSHLFEEADVQAMCDFARAEEKRVPDVVFVELRNVAGHARALNVATHAPLRGLEICVNTTPSLPSGRRIPLEDVLLGADGHGFYLRSATLGKRLLVTRSHALSLHQVPNVCRALVELSTDRLTLPAGFDWGPFAASPFRPRLVRGRIVVSPAQWTVRRETFAAAGDDADAFFGAVQSWRRDWKAPRHVYLAEYDNRLLLDLEHPLCVDELRRRLRATGRPGQPDALSLQEMLPDFSDLWLQDARGRRYQSELVVPVLSPAAANVQDDRRPARRAAQRRRHPGEDWSYLKLYTAVTQQNDVLTGPVRQLAATLAAERLIDRWFYIRYADPLPHLRLRFHAAPGADPMEVMAGCAAWARRMITAAWASDLAFVTYEREIERYGGPDAIDAIEEAFHANSEVTIELLRYLTAHGEVDATTVGALAMHSLYRSWGADPPAGARHAAAVPDAVHRRFRRLRGDLCGLLAPAHPSPHVPPSEHAPALHAILARQEPALRAAGDLARRLASDGKLHAPEQRILESLSHMQANRLTGIDQALERLSVQLWQLTARALLALPDAGEPR</sequence>
<dbReference type="RefSeq" id="WP_379484322.1">
    <property type="nucleotide sequence ID" value="NZ_JBHMCF010000037.1"/>
</dbReference>
<organism evidence="3 4">
    <name type="scientific">Nonomuraea salmonea</name>
    <dbReference type="NCBI Taxonomy" id="46181"/>
    <lineage>
        <taxon>Bacteria</taxon>
        <taxon>Bacillati</taxon>
        <taxon>Actinomycetota</taxon>
        <taxon>Actinomycetes</taxon>
        <taxon>Streptosporangiales</taxon>
        <taxon>Streptosporangiaceae</taxon>
        <taxon>Nonomuraea</taxon>
    </lineage>
</organism>
<feature type="domain" description="Lantibiotic dehydratase N-terminal" evidence="1">
    <location>
        <begin position="59"/>
        <end position="717"/>
    </location>
</feature>
<dbReference type="NCBIfam" id="TIGR03891">
    <property type="entry name" value="thiopep_ocin"/>
    <property type="match status" value="1"/>
</dbReference>
<dbReference type="Pfam" id="PF04738">
    <property type="entry name" value="Lant_dehydr_N"/>
    <property type="match status" value="1"/>
</dbReference>
<keyword evidence="4" id="KW-1185">Reference proteome</keyword>